<dbReference type="GO" id="GO:0005874">
    <property type="term" value="C:microtubule"/>
    <property type="evidence" value="ECO:0007669"/>
    <property type="project" value="UniProtKB-KW"/>
</dbReference>
<protein>
    <recommendedName>
        <fullName evidence="4">RING-type E3 ubiquitin transferase</fullName>
        <ecNumber evidence="4">2.3.2.27</ecNumber>
    </recommendedName>
</protein>
<evidence type="ECO:0000256" key="18">
    <source>
        <dbReference type="SAM" id="MobiDB-lite"/>
    </source>
</evidence>
<evidence type="ECO:0000256" key="16">
    <source>
        <dbReference type="PROSITE-ProRule" id="PRU00024"/>
    </source>
</evidence>
<dbReference type="PROSITE" id="PS50089">
    <property type="entry name" value="ZF_RING_2"/>
    <property type="match status" value="1"/>
</dbReference>
<keyword evidence="12" id="KW-0833">Ubl conjugation pathway</keyword>
<evidence type="ECO:0000256" key="13">
    <source>
        <dbReference type="ARBA" id="ARBA00022833"/>
    </source>
</evidence>
<dbReference type="Pfam" id="PF22586">
    <property type="entry name" value="ANCHR-like_BBOX"/>
    <property type="match status" value="1"/>
</dbReference>
<dbReference type="CDD" id="cd19836">
    <property type="entry name" value="Bbox1_MID1_C-I"/>
    <property type="match status" value="1"/>
</dbReference>
<dbReference type="AlphaFoldDB" id="A0A3B3SKF7"/>
<dbReference type="FunFam" id="4.10.830.40:FF:000002">
    <property type="entry name" value="probable E3 ubiquitin-protein ligase MID2"/>
    <property type="match status" value="1"/>
</dbReference>
<dbReference type="PROSITE" id="PS00518">
    <property type="entry name" value="ZF_RING_1"/>
    <property type="match status" value="1"/>
</dbReference>
<evidence type="ECO:0000256" key="3">
    <source>
        <dbReference type="ARBA" id="ARBA00008518"/>
    </source>
</evidence>
<dbReference type="InterPro" id="IPR000315">
    <property type="entry name" value="Znf_B-box"/>
</dbReference>
<dbReference type="GO" id="GO:0005737">
    <property type="term" value="C:cytoplasm"/>
    <property type="evidence" value="ECO:0007669"/>
    <property type="project" value="TreeGrafter"/>
</dbReference>
<dbReference type="Pfam" id="PF00643">
    <property type="entry name" value="zf-B_box"/>
    <property type="match status" value="1"/>
</dbReference>
<evidence type="ECO:0000256" key="14">
    <source>
        <dbReference type="ARBA" id="ARBA00023054"/>
    </source>
</evidence>
<dbReference type="InterPro" id="IPR003649">
    <property type="entry name" value="Bbox_C"/>
</dbReference>
<feature type="domain" description="RING-type" evidence="19">
    <location>
        <begin position="10"/>
        <end position="60"/>
    </location>
</feature>
<dbReference type="Gene3D" id="2.60.40.10">
    <property type="entry name" value="Immunoglobulins"/>
    <property type="match status" value="1"/>
</dbReference>
<keyword evidence="6" id="KW-0597">Phosphoprotein</keyword>
<keyword evidence="14 17" id="KW-0175">Coiled coil</keyword>
<name>A0A3B3SKF7_9TELE</name>
<comment type="catalytic activity">
    <reaction evidence="1">
        <text>S-ubiquitinyl-[E2 ubiquitin-conjugating enzyme]-L-cysteine + [acceptor protein]-L-lysine = [E2 ubiquitin-conjugating enzyme]-L-cysteine + N(6)-ubiquitinyl-[acceptor protein]-L-lysine.</text>
        <dbReference type="EC" id="2.3.2.27"/>
    </reaction>
</comment>
<dbReference type="PROSITE" id="PS51262">
    <property type="entry name" value="COS"/>
    <property type="match status" value="1"/>
</dbReference>
<dbReference type="InterPro" id="IPR013083">
    <property type="entry name" value="Znf_RING/FYVE/PHD"/>
</dbReference>
<dbReference type="STRING" id="1676925.ENSPKIP00000030833"/>
<accession>A0A3B3SKF7</accession>
<dbReference type="CDD" id="cd19822">
    <property type="entry name" value="Bbox2_MID1_C-I"/>
    <property type="match status" value="1"/>
</dbReference>
<comment type="similarity">
    <text evidence="3">Belongs to the TRIM/RBCC family.</text>
</comment>
<evidence type="ECO:0000313" key="23">
    <source>
        <dbReference type="Proteomes" id="UP000261540"/>
    </source>
</evidence>
<dbReference type="InterPro" id="IPR050617">
    <property type="entry name" value="E3_ligase_FN3/SPRY"/>
</dbReference>
<dbReference type="Pfam" id="PF13445">
    <property type="entry name" value="zf-RING_UBOX"/>
    <property type="match status" value="1"/>
</dbReference>
<reference evidence="22" key="2">
    <citation type="submission" date="2025-09" db="UniProtKB">
        <authorList>
            <consortium name="Ensembl"/>
        </authorList>
    </citation>
    <scope>IDENTIFICATION</scope>
</reference>
<dbReference type="InterPro" id="IPR047095">
    <property type="entry name" value="MID1_Bbox1_Zfn"/>
</dbReference>
<feature type="coiled-coil region" evidence="17">
    <location>
        <begin position="221"/>
        <end position="255"/>
    </location>
</feature>
<evidence type="ECO:0000256" key="5">
    <source>
        <dbReference type="ARBA" id="ARBA00022490"/>
    </source>
</evidence>
<evidence type="ECO:0000256" key="8">
    <source>
        <dbReference type="ARBA" id="ARBA00022701"/>
    </source>
</evidence>
<dbReference type="SMART" id="SM00336">
    <property type="entry name" value="BBOX"/>
    <property type="match status" value="2"/>
</dbReference>
<evidence type="ECO:0000256" key="12">
    <source>
        <dbReference type="ARBA" id="ARBA00022786"/>
    </source>
</evidence>
<evidence type="ECO:0000256" key="17">
    <source>
        <dbReference type="SAM" id="Coils"/>
    </source>
</evidence>
<proteinExistence type="inferred from homology"/>
<dbReference type="InterPro" id="IPR040859">
    <property type="entry name" value="Midline-1_COS"/>
</dbReference>
<dbReference type="Gene3D" id="3.30.40.10">
    <property type="entry name" value="Zinc/RING finger domain, C3HC4 (zinc finger)"/>
    <property type="match status" value="1"/>
</dbReference>
<dbReference type="EC" id="2.3.2.27" evidence="4"/>
<dbReference type="Gene3D" id="3.30.160.60">
    <property type="entry name" value="Classic Zinc Finger"/>
    <property type="match status" value="1"/>
</dbReference>
<evidence type="ECO:0000259" key="20">
    <source>
        <dbReference type="PROSITE" id="PS50119"/>
    </source>
</evidence>
<dbReference type="PROSITE" id="PS50119">
    <property type="entry name" value="ZF_BBOX"/>
    <property type="match status" value="1"/>
</dbReference>
<evidence type="ECO:0000256" key="10">
    <source>
        <dbReference type="ARBA" id="ARBA00022737"/>
    </source>
</evidence>
<evidence type="ECO:0000256" key="4">
    <source>
        <dbReference type="ARBA" id="ARBA00012483"/>
    </source>
</evidence>
<dbReference type="GeneTree" id="ENSGT00940000155821"/>
<keyword evidence="23" id="KW-1185">Reference proteome</keyword>
<evidence type="ECO:0000256" key="9">
    <source>
        <dbReference type="ARBA" id="ARBA00022723"/>
    </source>
</evidence>
<dbReference type="Ensembl" id="ENSPKIT00000011664.1">
    <property type="protein sequence ID" value="ENSPKIP00000030833.1"/>
    <property type="gene ID" value="ENSPKIG00000011541.1"/>
</dbReference>
<evidence type="ECO:0000256" key="1">
    <source>
        <dbReference type="ARBA" id="ARBA00000900"/>
    </source>
</evidence>
<evidence type="ECO:0000256" key="15">
    <source>
        <dbReference type="ARBA" id="ARBA00023212"/>
    </source>
</evidence>
<dbReference type="InterPro" id="IPR001841">
    <property type="entry name" value="Znf_RING"/>
</dbReference>
<dbReference type="Pfam" id="PF18568">
    <property type="entry name" value="COS"/>
    <property type="match status" value="1"/>
</dbReference>
<keyword evidence="9" id="KW-0479">Metal-binding</keyword>
<reference evidence="22" key="1">
    <citation type="submission" date="2025-08" db="UniProtKB">
        <authorList>
            <consortium name="Ensembl"/>
        </authorList>
    </citation>
    <scope>IDENTIFICATION</scope>
</reference>
<keyword evidence="10" id="KW-0677">Repeat</keyword>
<dbReference type="Gene3D" id="4.10.830.40">
    <property type="match status" value="1"/>
</dbReference>
<keyword evidence="11 16" id="KW-0863">Zinc-finger</keyword>
<evidence type="ECO:0000256" key="6">
    <source>
        <dbReference type="ARBA" id="ARBA00022553"/>
    </source>
</evidence>
<keyword evidence="5" id="KW-0963">Cytoplasm</keyword>
<dbReference type="InterPro" id="IPR017907">
    <property type="entry name" value="Znf_RING_CS"/>
</dbReference>
<dbReference type="InterPro" id="IPR027370">
    <property type="entry name" value="Znf-RING_euk"/>
</dbReference>
<dbReference type="GO" id="GO:0070507">
    <property type="term" value="P:regulation of microtubule cytoskeleton organization"/>
    <property type="evidence" value="ECO:0007669"/>
    <property type="project" value="TreeGrafter"/>
</dbReference>
<dbReference type="SMART" id="SM00502">
    <property type="entry name" value="BBC"/>
    <property type="match status" value="1"/>
</dbReference>
<dbReference type="PANTHER" id="PTHR24099:SF23">
    <property type="entry name" value="E3 UBIQUITIN-PROTEIN LIGASE MIDLINE-1"/>
    <property type="match status" value="1"/>
</dbReference>
<dbReference type="SUPFAM" id="SSF57845">
    <property type="entry name" value="B-box zinc-binding domain"/>
    <property type="match status" value="1"/>
</dbReference>
<comment type="subcellular location">
    <subcellularLocation>
        <location evidence="2">Cytoplasm</location>
        <location evidence="2">Cytoskeleton</location>
    </subcellularLocation>
</comment>
<dbReference type="Proteomes" id="UP000261540">
    <property type="component" value="Unplaced"/>
</dbReference>
<dbReference type="GO" id="GO:0061630">
    <property type="term" value="F:ubiquitin protein ligase activity"/>
    <property type="evidence" value="ECO:0007669"/>
    <property type="project" value="UniProtKB-EC"/>
</dbReference>
<evidence type="ECO:0000259" key="19">
    <source>
        <dbReference type="PROSITE" id="PS50089"/>
    </source>
</evidence>
<dbReference type="InterPro" id="IPR013783">
    <property type="entry name" value="Ig-like_fold"/>
</dbReference>
<dbReference type="InterPro" id="IPR017903">
    <property type="entry name" value="COS_domain"/>
</dbReference>
<evidence type="ECO:0000313" key="22">
    <source>
        <dbReference type="Ensembl" id="ENSPKIP00000030833.1"/>
    </source>
</evidence>
<feature type="domain" description="COS" evidence="21">
    <location>
        <begin position="352"/>
        <end position="411"/>
    </location>
</feature>
<evidence type="ECO:0000256" key="7">
    <source>
        <dbReference type="ARBA" id="ARBA00022679"/>
    </source>
</evidence>
<evidence type="ECO:0000256" key="11">
    <source>
        <dbReference type="ARBA" id="ARBA00022771"/>
    </source>
</evidence>
<keyword evidence="8" id="KW-0493">Microtubule</keyword>
<dbReference type="SMART" id="SM00184">
    <property type="entry name" value="RING"/>
    <property type="match status" value="1"/>
</dbReference>
<dbReference type="GO" id="GO:0008270">
    <property type="term" value="F:zinc ion binding"/>
    <property type="evidence" value="ECO:0007669"/>
    <property type="project" value="UniProtKB-KW"/>
</dbReference>
<feature type="region of interest" description="Disordered" evidence="18">
    <location>
        <begin position="90"/>
        <end position="109"/>
    </location>
</feature>
<dbReference type="SUPFAM" id="SSF57850">
    <property type="entry name" value="RING/U-box"/>
    <property type="match status" value="1"/>
</dbReference>
<evidence type="ECO:0000259" key="21">
    <source>
        <dbReference type="PROSITE" id="PS51262"/>
    </source>
</evidence>
<keyword evidence="7" id="KW-0808">Transferase</keyword>
<evidence type="ECO:0000256" key="2">
    <source>
        <dbReference type="ARBA" id="ARBA00004245"/>
    </source>
</evidence>
<dbReference type="PANTHER" id="PTHR24099">
    <property type="entry name" value="E3 UBIQUITIN-PROTEIN LIGASE TRIM36-RELATED"/>
    <property type="match status" value="1"/>
</dbReference>
<keyword evidence="15" id="KW-0206">Cytoskeleton</keyword>
<sequence length="500" mass="56624">METLESELTCPICLELFEDPLLLPCAHSLCFSCAHRILASHCTSSEPVESVHAFQCPTCRYVITLNQKGLEGLKRNVTLQNIIDRFQKASVSGPNSPSETRRERAFEDTTMTSPGETVQCQFCEQDPPQDAVKTCVTCEVSYCEECLKATHPNKKPFTSHRLIEPMPDSHLRGLLCLEHGDEKVNMYCVTDEQLICALCKLVGRHRDHQVAALSERYEKLKQALDSNLSSLIKRNNELENLMGKLIQTCQNVEVRRLQFIISAVCVQLSRNRRLIWASNCFLHQVNASRQESKLIEECDVLIDVIQQRRQIIGAKIKEGKVARLRKLAQQIAGCKQCIERSSSLIAQADQTLKETDHARFLQTARSISERVCVAMTSSQVLIPEINLNDTFDTFALDFSREKKMLECLDYLTAPNPPGIREELCTASYDTITVHWTSDDEFSVVSYELQYAIFTGQANIISKYTGQPLTRHKLHTIHICSEHLLTNISSVTKSLNFEILV</sequence>
<keyword evidence="13" id="KW-0862">Zinc</keyword>
<dbReference type="InterPro" id="IPR027727">
    <property type="entry name" value="MID1_Bbox2_Zfn"/>
</dbReference>
<organism evidence="22 23">
    <name type="scientific">Paramormyrops kingsleyae</name>
    <dbReference type="NCBI Taxonomy" id="1676925"/>
    <lineage>
        <taxon>Eukaryota</taxon>
        <taxon>Metazoa</taxon>
        <taxon>Chordata</taxon>
        <taxon>Craniata</taxon>
        <taxon>Vertebrata</taxon>
        <taxon>Euteleostomi</taxon>
        <taxon>Actinopterygii</taxon>
        <taxon>Neopterygii</taxon>
        <taxon>Teleostei</taxon>
        <taxon>Osteoglossocephala</taxon>
        <taxon>Osteoglossomorpha</taxon>
        <taxon>Osteoglossiformes</taxon>
        <taxon>Mormyridae</taxon>
        <taxon>Paramormyrops</taxon>
    </lineage>
</organism>
<dbReference type="FunFam" id="3.30.40.10:FF:000014">
    <property type="entry name" value="probable E3 ubiquitin-protein ligase MID2"/>
    <property type="match status" value="1"/>
</dbReference>
<feature type="domain" description="B box-type" evidence="20">
    <location>
        <begin position="171"/>
        <end position="213"/>
    </location>
</feature>